<evidence type="ECO:0000313" key="2">
    <source>
        <dbReference type="EMBL" id="MPC43988.1"/>
    </source>
</evidence>
<protein>
    <submittedName>
        <fullName evidence="2">Uncharacterized protein</fullName>
    </submittedName>
</protein>
<feature type="compositionally biased region" description="Basic residues" evidence="1">
    <location>
        <begin position="1"/>
        <end position="11"/>
    </location>
</feature>
<dbReference type="Proteomes" id="UP000324222">
    <property type="component" value="Unassembled WGS sequence"/>
</dbReference>
<dbReference type="AlphaFoldDB" id="A0A5B7FG68"/>
<feature type="compositionally biased region" description="Basic residues" evidence="1">
    <location>
        <begin position="109"/>
        <end position="118"/>
    </location>
</feature>
<accession>A0A5B7FG68</accession>
<feature type="compositionally biased region" description="Basic and acidic residues" evidence="1">
    <location>
        <begin position="46"/>
        <end position="56"/>
    </location>
</feature>
<feature type="compositionally biased region" description="Basic and acidic residues" evidence="1">
    <location>
        <begin position="25"/>
        <end position="34"/>
    </location>
</feature>
<feature type="region of interest" description="Disordered" evidence="1">
    <location>
        <begin position="1"/>
        <end position="71"/>
    </location>
</feature>
<name>A0A5B7FG68_PORTR</name>
<evidence type="ECO:0000256" key="1">
    <source>
        <dbReference type="SAM" id="MobiDB-lite"/>
    </source>
</evidence>
<evidence type="ECO:0000313" key="3">
    <source>
        <dbReference type="Proteomes" id="UP000324222"/>
    </source>
</evidence>
<feature type="compositionally biased region" description="Basic residues" evidence="1">
    <location>
        <begin position="156"/>
        <end position="167"/>
    </location>
</feature>
<comment type="caution">
    <text evidence="2">The sequence shown here is derived from an EMBL/GenBank/DDBJ whole genome shotgun (WGS) entry which is preliminary data.</text>
</comment>
<keyword evidence="3" id="KW-1185">Reference proteome</keyword>
<feature type="region of interest" description="Disordered" evidence="1">
    <location>
        <begin position="106"/>
        <end position="167"/>
    </location>
</feature>
<gene>
    <name evidence="2" type="ORF">E2C01_037647</name>
</gene>
<sequence length="167" mass="19018">MPRVRPVRYRRVQGNGKRATTGAQSEKESGRSIDVDSDQTTALLKEVQHEQTGEREKRRRGGRSGCKEEGRLIRKNEPIIVQTTGQTGIHGPFMLQRIKRKLAKEQHIRRCSSKRNRTRQIYTTTRHDEAQERATREQAGSVGRVNGCRGDDGHSKRQPSQKGAAHR</sequence>
<feature type="compositionally biased region" description="Basic and acidic residues" evidence="1">
    <location>
        <begin position="125"/>
        <end position="136"/>
    </location>
</feature>
<dbReference type="EMBL" id="VSRR010006073">
    <property type="protein sequence ID" value="MPC43988.1"/>
    <property type="molecule type" value="Genomic_DNA"/>
</dbReference>
<reference evidence="2 3" key="1">
    <citation type="submission" date="2019-05" db="EMBL/GenBank/DDBJ databases">
        <title>Another draft genome of Portunus trituberculatus and its Hox gene families provides insights of decapod evolution.</title>
        <authorList>
            <person name="Jeong J.-H."/>
            <person name="Song I."/>
            <person name="Kim S."/>
            <person name="Choi T."/>
            <person name="Kim D."/>
            <person name="Ryu S."/>
            <person name="Kim W."/>
        </authorList>
    </citation>
    <scope>NUCLEOTIDE SEQUENCE [LARGE SCALE GENOMIC DNA]</scope>
    <source>
        <tissue evidence="2">Muscle</tissue>
    </source>
</reference>
<proteinExistence type="predicted"/>
<organism evidence="2 3">
    <name type="scientific">Portunus trituberculatus</name>
    <name type="common">Swimming crab</name>
    <name type="synonym">Neptunus trituberculatus</name>
    <dbReference type="NCBI Taxonomy" id="210409"/>
    <lineage>
        <taxon>Eukaryota</taxon>
        <taxon>Metazoa</taxon>
        <taxon>Ecdysozoa</taxon>
        <taxon>Arthropoda</taxon>
        <taxon>Crustacea</taxon>
        <taxon>Multicrustacea</taxon>
        <taxon>Malacostraca</taxon>
        <taxon>Eumalacostraca</taxon>
        <taxon>Eucarida</taxon>
        <taxon>Decapoda</taxon>
        <taxon>Pleocyemata</taxon>
        <taxon>Brachyura</taxon>
        <taxon>Eubrachyura</taxon>
        <taxon>Portunoidea</taxon>
        <taxon>Portunidae</taxon>
        <taxon>Portuninae</taxon>
        <taxon>Portunus</taxon>
    </lineage>
</organism>